<organism evidence="1">
    <name type="scientific">Fagus sylvatica</name>
    <name type="common">Beechnut</name>
    <dbReference type="NCBI Taxonomy" id="28930"/>
    <lineage>
        <taxon>Eukaryota</taxon>
        <taxon>Viridiplantae</taxon>
        <taxon>Streptophyta</taxon>
        <taxon>Embryophyta</taxon>
        <taxon>Tracheophyta</taxon>
        <taxon>Spermatophyta</taxon>
        <taxon>Magnoliopsida</taxon>
        <taxon>eudicotyledons</taxon>
        <taxon>Gunneridae</taxon>
        <taxon>Pentapetalae</taxon>
        <taxon>rosids</taxon>
        <taxon>fabids</taxon>
        <taxon>Fagales</taxon>
        <taxon>Fagaceae</taxon>
        <taxon>Fagus</taxon>
    </lineage>
</organism>
<proteinExistence type="predicted"/>
<evidence type="ECO:0000313" key="1">
    <source>
        <dbReference type="EMBL" id="SPD26450.1"/>
    </source>
</evidence>
<accession>A0A2N9IQL0</accession>
<name>A0A2N9IQL0_FAGSY</name>
<protein>
    <submittedName>
        <fullName evidence="1">Uncharacterized protein</fullName>
    </submittedName>
</protein>
<dbReference type="AlphaFoldDB" id="A0A2N9IQL0"/>
<dbReference type="EMBL" id="OIVN01006157">
    <property type="protein sequence ID" value="SPD26450.1"/>
    <property type="molecule type" value="Genomic_DNA"/>
</dbReference>
<reference evidence="1" key="1">
    <citation type="submission" date="2018-02" db="EMBL/GenBank/DDBJ databases">
        <authorList>
            <person name="Cohen D.B."/>
            <person name="Kent A.D."/>
        </authorList>
    </citation>
    <scope>NUCLEOTIDE SEQUENCE</scope>
</reference>
<sequence>MVLLWCSAKPKWWVCVTAKFLKRGWFAVEAVTPAWLAIETMINSMRVVQITIEGLLPMDCDHNHWVHGEMGGSGSGDLDLEQKGLGQALSSDDSLRFGLGLDSAQSEMGQGLDLLVPSHAVSHHNYFAYGGFPILEIDGPIWQRDSRNWNPPLDRVPLLASQCFRAFSSKSLITFLFLFPRIGAIVGAFRWNQELSGDQDSRKKLKVQLQVLVIVGRDMDRGAGEESMVAEDIAAEVFDERDLELYCLAKLWAESDSYNRKYLS</sequence>
<gene>
    <name evidence="1" type="ORF">FSB_LOCUS54332</name>
</gene>